<feature type="signal peptide" evidence="2">
    <location>
        <begin position="1"/>
        <end position="24"/>
    </location>
</feature>
<feature type="chain" id="PRO_5004435212" description="Lipoprotein" evidence="2">
    <location>
        <begin position="25"/>
        <end position="235"/>
    </location>
</feature>
<organism evidence="3 4">
    <name type="scientific">Phascolarctobacterium succinatutens CAG:287</name>
    <dbReference type="NCBI Taxonomy" id="1263101"/>
    <lineage>
        <taxon>Bacteria</taxon>
        <taxon>Bacillati</taxon>
        <taxon>Bacillota</taxon>
        <taxon>Negativicutes</taxon>
        <taxon>Acidaminococcales</taxon>
        <taxon>Acidaminococcaceae</taxon>
        <taxon>Phascolarctobacterium</taxon>
    </lineage>
</organism>
<accession>R6WF13</accession>
<evidence type="ECO:0000313" key="3">
    <source>
        <dbReference type="EMBL" id="CDD09683.1"/>
    </source>
</evidence>
<sequence>MKKFTVFMLLALCLLTVACGGPSAKEEAERLHKDHTLATRVIWNDNFVPKLKKIHNELPEDKKDAEAAKLAEEYKPKLEDAYKKIQAEKVQDKNKHLAELIQQQDKNSLEFLNLLIMLNDKQNLKEQNWQQDFANVTMSLFNTKLEYDNEYSKITTGKGTYELTLANFQKIHKGDTYQKVAETFKMPGVLKSSSSSQLSYGLHTLNTWEWELNDSRVSIIFENNKAELIHQFNLK</sequence>
<keyword evidence="1 2" id="KW-0732">Signal</keyword>
<dbReference type="PROSITE" id="PS51257">
    <property type="entry name" value="PROKAR_LIPOPROTEIN"/>
    <property type="match status" value="1"/>
</dbReference>
<proteinExistence type="predicted"/>
<evidence type="ECO:0000313" key="4">
    <source>
        <dbReference type="Proteomes" id="UP000014937"/>
    </source>
</evidence>
<comment type="caution">
    <text evidence="3">The sequence shown here is derived from an EMBL/GenBank/DDBJ whole genome shotgun (WGS) entry which is preliminary data.</text>
</comment>
<evidence type="ECO:0000256" key="2">
    <source>
        <dbReference type="SAM" id="SignalP"/>
    </source>
</evidence>
<name>R6WF13_9FIRM</name>
<reference evidence="3" key="1">
    <citation type="submission" date="2012-11" db="EMBL/GenBank/DDBJ databases">
        <title>Dependencies among metagenomic species, viruses, plasmids and units of genetic variation.</title>
        <authorList>
            <person name="Nielsen H.B."/>
            <person name="Almeida M."/>
            <person name="Juncker A.S."/>
            <person name="Rasmussen S."/>
            <person name="Li J."/>
            <person name="Sunagawa S."/>
            <person name="Plichta D."/>
            <person name="Gautier L."/>
            <person name="Le Chatelier E."/>
            <person name="Peletier E."/>
            <person name="Bonde I."/>
            <person name="Nielsen T."/>
            <person name="Manichanh C."/>
            <person name="Arumugam M."/>
            <person name="Batto J."/>
            <person name="Santos M.B.Q.D."/>
            <person name="Blom N."/>
            <person name="Borruel N."/>
            <person name="Burgdorf K.S."/>
            <person name="Boumezbeur F."/>
            <person name="Casellas F."/>
            <person name="Dore J."/>
            <person name="Guarner F."/>
            <person name="Hansen T."/>
            <person name="Hildebrand F."/>
            <person name="Kaas R.S."/>
            <person name="Kennedy S."/>
            <person name="Kristiansen K."/>
            <person name="Kultima J.R."/>
            <person name="Leonard P."/>
            <person name="Levenez F."/>
            <person name="Lund O."/>
            <person name="Moumen B."/>
            <person name="Le Paslier D."/>
            <person name="Pons N."/>
            <person name="Pedersen O."/>
            <person name="Prifti E."/>
            <person name="Qin J."/>
            <person name="Raes J."/>
            <person name="Tap J."/>
            <person name="Tims S."/>
            <person name="Ussery D.W."/>
            <person name="Yamada T."/>
            <person name="MetaHit consortium"/>
            <person name="Renault P."/>
            <person name="Sicheritz-Ponten T."/>
            <person name="Bork P."/>
            <person name="Wang J."/>
            <person name="Brunak S."/>
            <person name="Ehrlich S.D."/>
        </authorList>
    </citation>
    <scope>NUCLEOTIDE SEQUENCE [LARGE SCALE GENOMIC DNA]</scope>
</reference>
<dbReference type="InterPro" id="IPR037873">
    <property type="entry name" value="BamE-like"/>
</dbReference>
<dbReference type="Gene3D" id="3.30.1450.10">
    <property type="match status" value="1"/>
</dbReference>
<evidence type="ECO:0008006" key="5">
    <source>
        <dbReference type="Google" id="ProtNLM"/>
    </source>
</evidence>
<evidence type="ECO:0000256" key="1">
    <source>
        <dbReference type="ARBA" id="ARBA00022729"/>
    </source>
</evidence>
<dbReference type="AlphaFoldDB" id="R6WF13"/>
<protein>
    <recommendedName>
        <fullName evidence="5">Lipoprotein</fullName>
    </recommendedName>
</protein>
<dbReference type="EMBL" id="CBGL010000013">
    <property type="protein sequence ID" value="CDD09683.1"/>
    <property type="molecule type" value="Genomic_DNA"/>
</dbReference>
<dbReference type="Proteomes" id="UP000014937">
    <property type="component" value="Unassembled WGS sequence"/>
</dbReference>
<dbReference type="HOGENOM" id="CLU_1179341_0_0_9"/>
<dbReference type="RefSeq" id="WP_021719176.1">
    <property type="nucleotide sequence ID" value="NZ_FR892743.1"/>
</dbReference>
<gene>
    <name evidence="3" type="ORF">BN587_00049</name>
</gene>